<keyword evidence="2" id="KW-1185">Reference proteome</keyword>
<organism evidence="1 2">
    <name type="scientific">Mycena alexandri</name>
    <dbReference type="NCBI Taxonomy" id="1745969"/>
    <lineage>
        <taxon>Eukaryota</taxon>
        <taxon>Fungi</taxon>
        <taxon>Dikarya</taxon>
        <taxon>Basidiomycota</taxon>
        <taxon>Agaricomycotina</taxon>
        <taxon>Agaricomycetes</taxon>
        <taxon>Agaricomycetidae</taxon>
        <taxon>Agaricales</taxon>
        <taxon>Marasmiineae</taxon>
        <taxon>Mycenaceae</taxon>
        <taxon>Mycena</taxon>
    </lineage>
</organism>
<evidence type="ECO:0000313" key="2">
    <source>
        <dbReference type="Proteomes" id="UP001218188"/>
    </source>
</evidence>
<protein>
    <submittedName>
        <fullName evidence="1">Uncharacterized protein</fullName>
    </submittedName>
</protein>
<dbReference type="EMBL" id="JARJCM010000001">
    <property type="protein sequence ID" value="KAJ7047280.1"/>
    <property type="molecule type" value="Genomic_DNA"/>
</dbReference>
<proteinExistence type="predicted"/>
<dbReference type="AlphaFoldDB" id="A0AAD6TL15"/>
<evidence type="ECO:0000313" key="1">
    <source>
        <dbReference type="EMBL" id="KAJ7047280.1"/>
    </source>
</evidence>
<accession>A0AAD6TL15</accession>
<name>A0AAD6TL15_9AGAR</name>
<gene>
    <name evidence="1" type="ORF">C8F04DRAFT_1163</name>
</gene>
<comment type="caution">
    <text evidence="1">The sequence shown here is derived from an EMBL/GenBank/DDBJ whole genome shotgun (WGS) entry which is preliminary data.</text>
</comment>
<sequence length="180" mass="20710">MKCTKLDTRLLTAALNEDGYINYMNPRLRPTSEEAKLLCRVYSDAAAANPLYAKALQEGRVLRQLVEWLNFVDWDGDFVWAGLELWEADRRTSEELARSIGARGRLNVVVTGINYLRFAQLFDAVLPPQIEEVAGNRGLRRGNIYSPIIGPFQDCDIFWSRRSIHIGRRLPALAHRRHKW</sequence>
<reference evidence="1" key="1">
    <citation type="submission" date="2023-03" db="EMBL/GenBank/DDBJ databases">
        <title>Massive genome expansion in bonnet fungi (Mycena s.s.) driven by repeated elements and novel gene families across ecological guilds.</title>
        <authorList>
            <consortium name="Lawrence Berkeley National Laboratory"/>
            <person name="Harder C.B."/>
            <person name="Miyauchi S."/>
            <person name="Viragh M."/>
            <person name="Kuo A."/>
            <person name="Thoen E."/>
            <person name="Andreopoulos B."/>
            <person name="Lu D."/>
            <person name="Skrede I."/>
            <person name="Drula E."/>
            <person name="Henrissat B."/>
            <person name="Morin E."/>
            <person name="Kohler A."/>
            <person name="Barry K."/>
            <person name="LaButti K."/>
            <person name="Morin E."/>
            <person name="Salamov A."/>
            <person name="Lipzen A."/>
            <person name="Mereny Z."/>
            <person name="Hegedus B."/>
            <person name="Baldrian P."/>
            <person name="Stursova M."/>
            <person name="Weitz H."/>
            <person name="Taylor A."/>
            <person name="Grigoriev I.V."/>
            <person name="Nagy L.G."/>
            <person name="Martin F."/>
            <person name="Kauserud H."/>
        </authorList>
    </citation>
    <scope>NUCLEOTIDE SEQUENCE</scope>
    <source>
        <strain evidence="1">CBHHK200</strain>
    </source>
</reference>
<dbReference type="Proteomes" id="UP001218188">
    <property type="component" value="Unassembled WGS sequence"/>
</dbReference>